<dbReference type="STRING" id="1209962.L0PFU9"/>
<feature type="domain" description="PRELI/MSF1" evidence="4">
    <location>
        <begin position="1"/>
        <end position="162"/>
    </location>
</feature>
<evidence type="ECO:0000256" key="2">
    <source>
        <dbReference type="ARBA" id="ARBA00017767"/>
    </source>
</evidence>
<sequence length="288" mass="32749">VSTAHWRKYPNERATHVLSIDTLRREVDPETGVLRTERLIVCRQSAPLWILKFVGGNGDSYVREVSEVDPRSGHETLTMRSANLTFSHIVSVEETVVYRPAPHDPLRKTLFEQEATFQATASFTRFVNAKMEEWSVHRFSTNAKTGREGFESVLANMAEIEKAVGSREDCTNLMHRKSRRTWPVSRVMTIETFRIGLIHGHSIVPRQDSDALHIVARQLDVDVLVWGGTHRFEAYEWDGKLFINPGSATGALHTGWGDEPVIPTFVLLNLQPTVIVLYVYRLVDDDIK</sequence>
<gene>
    <name evidence="5" type="ORF">PNEJI1_000700</name>
</gene>
<dbReference type="InterPro" id="IPR024654">
    <property type="entry name" value="Calcineurin-like_PHP_lpxH"/>
</dbReference>
<comment type="caution">
    <text evidence="5">The sequence shown here is derived from an EMBL/GenBank/DDBJ whole genome shotgun (WGS) entry which is preliminary data.</text>
</comment>
<dbReference type="EMBL" id="CAKM01000272">
    <property type="protein sequence ID" value="CCJ30924.1"/>
    <property type="molecule type" value="Genomic_DNA"/>
</dbReference>
<dbReference type="GO" id="GO:0005758">
    <property type="term" value="C:mitochondrial intermembrane space"/>
    <property type="evidence" value="ECO:0007669"/>
    <property type="project" value="InterPro"/>
</dbReference>
<comment type="similarity">
    <text evidence="1 3">Belongs to the VPS29 family.</text>
</comment>
<dbReference type="Pfam" id="PF04707">
    <property type="entry name" value="PRELI"/>
    <property type="match status" value="1"/>
</dbReference>
<dbReference type="SUPFAM" id="SSF56300">
    <property type="entry name" value="Metallo-dependent phosphatases"/>
    <property type="match status" value="1"/>
</dbReference>
<proteinExistence type="inferred from homology"/>
<feature type="non-terminal residue" evidence="5">
    <location>
        <position position="1"/>
    </location>
</feature>
<dbReference type="Gene3D" id="3.60.21.10">
    <property type="match status" value="1"/>
</dbReference>
<organism evidence="6">
    <name type="scientific">Pneumocystis jirovecii</name>
    <name type="common">Human pneumocystis pneumonia agent</name>
    <dbReference type="NCBI Taxonomy" id="42068"/>
    <lineage>
        <taxon>Eukaryota</taxon>
        <taxon>Fungi</taxon>
        <taxon>Dikarya</taxon>
        <taxon>Ascomycota</taxon>
        <taxon>Taphrinomycotina</taxon>
        <taxon>Pneumocystomycetes</taxon>
        <taxon>Pneumocystaceae</taxon>
        <taxon>Pneumocystis</taxon>
    </lineage>
</organism>
<protein>
    <recommendedName>
        <fullName evidence="2 3">Vacuolar protein sorting-associated protein 29</fullName>
    </recommendedName>
</protein>
<dbReference type="NCBIfam" id="TIGR00040">
    <property type="entry name" value="yfcE"/>
    <property type="match status" value="1"/>
</dbReference>
<dbReference type="PROSITE" id="PS50904">
    <property type="entry name" value="PRELI_MSF1"/>
    <property type="match status" value="1"/>
</dbReference>
<dbReference type="InterPro" id="IPR000979">
    <property type="entry name" value="Phosphodiesterase_MJ0936/Vps29"/>
</dbReference>
<dbReference type="PANTHER" id="PTHR11158">
    <property type="entry name" value="MSF1/PX19 RELATED"/>
    <property type="match status" value="1"/>
</dbReference>
<dbReference type="InParanoid" id="L0PFU9"/>
<evidence type="ECO:0000256" key="1">
    <source>
        <dbReference type="ARBA" id="ARBA00005945"/>
    </source>
</evidence>
<dbReference type="InterPro" id="IPR006797">
    <property type="entry name" value="PRELI/MSF1_dom"/>
</dbReference>
<feature type="non-terminal residue" evidence="5">
    <location>
        <position position="288"/>
    </location>
</feature>
<dbReference type="InterPro" id="IPR029052">
    <property type="entry name" value="Metallo-depent_PP-like"/>
</dbReference>
<dbReference type="VEuPathDB" id="FungiDB:PNEJI1_000700"/>
<evidence type="ECO:0000256" key="3">
    <source>
        <dbReference type="RuleBase" id="RU362040"/>
    </source>
</evidence>
<dbReference type="Pfam" id="PF12850">
    <property type="entry name" value="Metallophos_2"/>
    <property type="match status" value="1"/>
</dbReference>
<dbReference type="FunCoup" id="L0PFU9">
    <property type="interactions" value="182"/>
</dbReference>
<name>L0PFU9_PNEJI</name>
<evidence type="ECO:0000313" key="5">
    <source>
        <dbReference type="EMBL" id="CCJ30924.1"/>
    </source>
</evidence>
<accession>L0PFU9</accession>
<dbReference type="Proteomes" id="UP000010422">
    <property type="component" value="Unassembled WGS sequence"/>
</dbReference>
<evidence type="ECO:0000313" key="6">
    <source>
        <dbReference type="Proteomes" id="UP000010422"/>
    </source>
</evidence>
<dbReference type="InterPro" id="IPR037365">
    <property type="entry name" value="Slowmo/Ups"/>
</dbReference>
<reference evidence="5 6" key="1">
    <citation type="journal article" date="2012" name="MBio">
        <title>De novo assembly of the Pneumocystis jirovecii genome from a single bronchoalveolar lavage fluid specimen from a patient.</title>
        <authorList>
            <person name="Cisse O.H."/>
            <person name="Pagni M."/>
            <person name="Hauser P.M."/>
        </authorList>
    </citation>
    <scope>NUCLEOTIDE SEQUENCE [LARGE SCALE GENOMIC DNA]</scope>
    <source>
        <strain evidence="5 6">SE8</strain>
    </source>
</reference>
<evidence type="ECO:0000259" key="4">
    <source>
        <dbReference type="PROSITE" id="PS50904"/>
    </source>
</evidence>
<dbReference type="AlphaFoldDB" id="L0PFU9"/>